<feature type="domain" description="BRX" evidence="5">
    <location>
        <begin position="1"/>
        <end position="23"/>
    </location>
</feature>
<sequence length="164" mass="19128">MFSKRQAQQWWGENYDRIMELYNVKRFNRQALHSPSGSEDETQWDSCNSRMGSAMKSPMPHWTPRNNYKSYSAGHNGGTTGDASFDAARTTTSSRDKPSVSMSNASEMEAEWVEQDEPGVYITIRQLVDGTRELRRVRFSERFGEVNAKQWWEENRDRIQAQYL</sequence>
<name>A0A6A2WPX3_HIBSY</name>
<dbReference type="PANTHER" id="PTHR46058">
    <property type="entry name" value="PROTEIN BREVIS RADIX-LIKE 1"/>
    <property type="match status" value="1"/>
</dbReference>
<keyword evidence="3" id="KW-0539">Nucleus</keyword>
<accession>A0A6A2WPX3</accession>
<dbReference type="PANTHER" id="PTHR46058:SF26">
    <property type="entry name" value="PROTEIN BREVIS RADIX-LIKE 1"/>
    <property type="match status" value="1"/>
</dbReference>
<dbReference type="Proteomes" id="UP000436088">
    <property type="component" value="Unassembled WGS sequence"/>
</dbReference>
<evidence type="ECO:0000313" key="6">
    <source>
        <dbReference type="EMBL" id="KAE8661911.1"/>
    </source>
</evidence>
<comment type="similarity">
    <text evidence="2">Belongs to the BRX family.</text>
</comment>
<evidence type="ECO:0000256" key="1">
    <source>
        <dbReference type="ARBA" id="ARBA00004123"/>
    </source>
</evidence>
<dbReference type="Pfam" id="PF08381">
    <property type="entry name" value="BRX"/>
    <property type="match status" value="2"/>
</dbReference>
<dbReference type="PROSITE" id="PS51514">
    <property type="entry name" value="BRX"/>
    <property type="match status" value="2"/>
</dbReference>
<dbReference type="EMBL" id="VEPZ02001718">
    <property type="protein sequence ID" value="KAE8661911.1"/>
    <property type="molecule type" value="Genomic_DNA"/>
</dbReference>
<dbReference type="InterPro" id="IPR013591">
    <property type="entry name" value="Brevis_radix_dom"/>
</dbReference>
<dbReference type="GO" id="GO:0005634">
    <property type="term" value="C:nucleus"/>
    <property type="evidence" value="ECO:0007669"/>
    <property type="project" value="UniProtKB-SubCell"/>
</dbReference>
<evidence type="ECO:0000256" key="3">
    <source>
        <dbReference type="ARBA" id="ARBA00023242"/>
    </source>
</evidence>
<feature type="region of interest" description="Disordered" evidence="4">
    <location>
        <begin position="32"/>
        <end position="102"/>
    </location>
</feature>
<dbReference type="InterPro" id="IPR044532">
    <property type="entry name" value="BRX-like"/>
</dbReference>
<feature type="domain" description="BRX" evidence="5">
    <location>
        <begin position="110"/>
        <end position="164"/>
    </location>
</feature>
<protein>
    <submittedName>
        <fullName evidence="6">Protein BREVIS RADIX</fullName>
    </submittedName>
</protein>
<reference evidence="6" key="1">
    <citation type="submission" date="2019-09" db="EMBL/GenBank/DDBJ databases">
        <title>Draft genome information of white flower Hibiscus syriacus.</title>
        <authorList>
            <person name="Kim Y.-M."/>
        </authorList>
    </citation>
    <scope>NUCLEOTIDE SEQUENCE [LARGE SCALE GENOMIC DNA]</scope>
    <source>
        <strain evidence="6">YM2019G1</strain>
    </source>
</reference>
<evidence type="ECO:0000256" key="4">
    <source>
        <dbReference type="SAM" id="MobiDB-lite"/>
    </source>
</evidence>
<keyword evidence="7" id="KW-1185">Reference proteome</keyword>
<evidence type="ECO:0000259" key="5">
    <source>
        <dbReference type="PROSITE" id="PS51514"/>
    </source>
</evidence>
<organism evidence="6 7">
    <name type="scientific">Hibiscus syriacus</name>
    <name type="common">Rose of Sharon</name>
    <dbReference type="NCBI Taxonomy" id="106335"/>
    <lineage>
        <taxon>Eukaryota</taxon>
        <taxon>Viridiplantae</taxon>
        <taxon>Streptophyta</taxon>
        <taxon>Embryophyta</taxon>
        <taxon>Tracheophyta</taxon>
        <taxon>Spermatophyta</taxon>
        <taxon>Magnoliopsida</taxon>
        <taxon>eudicotyledons</taxon>
        <taxon>Gunneridae</taxon>
        <taxon>Pentapetalae</taxon>
        <taxon>rosids</taxon>
        <taxon>malvids</taxon>
        <taxon>Malvales</taxon>
        <taxon>Malvaceae</taxon>
        <taxon>Malvoideae</taxon>
        <taxon>Hibiscus</taxon>
    </lineage>
</organism>
<evidence type="ECO:0000313" key="7">
    <source>
        <dbReference type="Proteomes" id="UP000436088"/>
    </source>
</evidence>
<evidence type="ECO:0000256" key="2">
    <source>
        <dbReference type="ARBA" id="ARBA00009057"/>
    </source>
</evidence>
<proteinExistence type="inferred from homology"/>
<comment type="caution">
    <text evidence="6">The sequence shown here is derived from an EMBL/GenBank/DDBJ whole genome shotgun (WGS) entry which is preliminary data.</text>
</comment>
<gene>
    <name evidence="6" type="ORF">F3Y22_tig00113722pilonHSYRG00302</name>
</gene>
<dbReference type="AlphaFoldDB" id="A0A6A2WPX3"/>
<comment type="subcellular location">
    <subcellularLocation>
        <location evidence="1">Nucleus</location>
    </subcellularLocation>
</comment>